<dbReference type="GO" id="GO:0016491">
    <property type="term" value="F:oxidoreductase activity"/>
    <property type="evidence" value="ECO:0007669"/>
    <property type="project" value="InterPro"/>
</dbReference>
<dbReference type="PANTHER" id="PTHR44154:SF1">
    <property type="entry name" value="QUINONE OXIDOREDUCTASE"/>
    <property type="match status" value="1"/>
</dbReference>
<evidence type="ECO:0000313" key="3">
    <source>
        <dbReference type="EMBL" id="RKR30208.1"/>
    </source>
</evidence>
<dbReference type="Pfam" id="PF08240">
    <property type="entry name" value="ADH_N"/>
    <property type="match status" value="1"/>
</dbReference>
<dbReference type="Proteomes" id="UP000276055">
    <property type="component" value="Unassembled WGS sequence"/>
</dbReference>
<dbReference type="SUPFAM" id="SSF50129">
    <property type="entry name" value="GroES-like"/>
    <property type="match status" value="1"/>
</dbReference>
<dbReference type="InterPro" id="IPR011032">
    <property type="entry name" value="GroES-like_sf"/>
</dbReference>
<accession>A0A495FLT6</accession>
<organism evidence="3 4">
    <name type="scientific">Arthrobacter oryzae</name>
    <dbReference type="NCBI Taxonomy" id="409290"/>
    <lineage>
        <taxon>Bacteria</taxon>
        <taxon>Bacillati</taxon>
        <taxon>Actinomycetota</taxon>
        <taxon>Actinomycetes</taxon>
        <taxon>Micrococcales</taxon>
        <taxon>Micrococcaceae</taxon>
        <taxon>Arthrobacter</taxon>
    </lineage>
</organism>
<name>A0A495FLT6_9MICC</name>
<dbReference type="InterPro" id="IPR020843">
    <property type="entry name" value="ER"/>
</dbReference>
<dbReference type="Gene3D" id="3.40.50.720">
    <property type="entry name" value="NAD(P)-binding Rossmann-like Domain"/>
    <property type="match status" value="1"/>
</dbReference>
<dbReference type="InterPro" id="IPR036291">
    <property type="entry name" value="NAD(P)-bd_dom_sf"/>
</dbReference>
<evidence type="ECO:0000256" key="1">
    <source>
        <dbReference type="ARBA" id="ARBA00022857"/>
    </source>
</evidence>
<dbReference type="SMART" id="SM00829">
    <property type="entry name" value="PKS_ER"/>
    <property type="match status" value="1"/>
</dbReference>
<gene>
    <name evidence="3" type="ORF">C8D78_0530</name>
</gene>
<sequence>MTVVGIMEKALSRDLDREKAMKAVQFTEYGGPEVLKVVDIEEPHARAGQIRIAVRAAGVNAIDWKIRSGALAALMPIDFPAGVGMDASGVVDEVGDGVDGVAVGDEVFGAAATGAAAQYAVLAEWAKKPERLSFEEAAGYPMATETARRALNLLPLEPGQTLLVNGAAGGVGLAAVQFALAAGATVIGTASDGHHEYLRSLGASPTTYGPGLVGRVRELAPQGIDVAFDAVGSGILPELIELTGSAGKVITIADSTAAKYGVRFTGGRGPGHAPEARAEAAALFEQGKFRLPVAETFPLENVGAAQTKSQEGHVLGKFIVTLS</sequence>
<proteinExistence type="predicted"/>
<dbReference type="InterPro" id="IPR013149">
    <property type="entry name" value="ADH-like_C"/>
</dbReference>
<keyword evidence="1" id="KW-0521">NADP</keyword>
<dbReference type="SUPFAM" id="SSF51735">
    <property type="entry name" value="NAD(P)-binding Rossmann-fold domains"/>
    <property type="match status" value="1"/>
</dbReference>
<dbReference type="CDD" id="cd05289">
    <property type="entry name" value="MDR_like_2"/>
    <property type="match status" value="1"/>
</dbReference>
<evidence type="ECO:0000313" key="4">
    <source>
        <dbReference type="Proteomes" id="UP000276055"/>
    </source>
</evidence>
<evidence type="ECO:0000259" key="2">
    <source>
        <dbReference type="SMART" id="SM00829"/>
    </source>
</evidence>
<dbReference type="InterPro" id="IPR013154">
    <property type="entry name" value="ADH-like_N"/>
</dbReference>
<dbReference type="EMBL" id="RBIR01000001">
    <property type="protein sequence ID" value="RKR30208.1"/>
    <property type="molecule type" value="Genomic_DNA"/>
</dbReference>
<dbReference type="AlphaFoldDB" id="A0A495FLT6"/>
<dbReference type="Gene3D" id="3.90.180.10">
    <property type="entry name" value="Medium-chain alcohol dehydrogenases, catalytic domain"/>
    <property type="match status" value="1"/>
</dbReference>
<dbReference type="InterPro" id="IPR051603">
    <property type="entry name" value="Zinc-ADH_QOR/CCCR"/>
</dbReference>
<reference evidence="3 4" key="1">
    <citation type="submission" date="2018-10" db="EMBL/GenBank/DDBJ databases">
        <title>Genomic Encyclopedia of Type Strains, Phase IV (KMG-IV): sequencing the most valuable type-strain genomes for metagenomic binning, comparative biology and taxonomic classification.</title>
        <authorList>
            <person name="Goeker M."/>
        </authorList>
    </citation>
    <scope>NUCLEOTIDE SEQUENCE [LARGE SCALE GENOMIC DNA]</scope>
    <source>
        <strain evidence="3 4">DSM 25586</strain>
    </source>
</reference>
<dbReference type="PANTHER" id="PTHR44154">
    <property type="entry name" value="QUINONE OXIDOREDUCTASE"/>
    <property type="match status" value="1"/>
</dbReference>
<feature type="domain" description="Enoyl reductase (ER)" evidence="2">
    <location>
        <begin position="30"/>
        <end position="320"/>
    </location>
</feature>
<protein>
    <submittedName>
        <fullName evidence="3">NADPH:quinone reductase-like Zn-dependent oxidoreductase</fullName>
    </submittedName>
</protein>
<dbReference type="Pfam" id="PF00107">
    <property type="entry name" value="ADH_zinc_N"/>
    <property type="match status" value="1"/>
</dbReference>
<comment type="caution">
    <text evidence="3">The sequence shown here is derived from an EMBL/GenBank/DDBJ whole genome shotgun (WGS) entry which is preliminary data.</text>
</comment>